<gene>
    <name evidence="5" type="ORF">WIS52_21725</name>
</gene>
<evidence type="ECO:0000313" key="6">
    <source>
        <dbReference type="Proteomes" id="UP001494902"/>
    </source>
</evidence>
<evidence type="ECO:0000256" key="3">
    <source>
        <dbReference type="ARBA" id="ARBA00022801"/>
    </source>
</evidence>
<evidence type="ECO:0000256" key="1">
    <source>
        <dbReference type="ARBA" id="ARBA00022649"/>
    </source>
</evidence>
<dbReference type="PANTHER" id="PTHR33397:SF5">
    <property type="entry name" value="RNASE YUTE-RELATED"/>
    <property type="match status" value="1"/>
</dbReference>
<dbReference type="Pfam" id="PF01934">
    <property type="entry name" value="HepT-like"/>
    <property type="match status" value="1"/>
</dbReference>
<accession>A0ABV1KF51</accession>
<evidence type="ECO:0000313" key="5">
    <source>
        <dbReference type="EMBL" id="MEQ3553096.1"/>
    </source>
</evidence>
<dbReference type="Gene3D" id="1.20.120.580">
    <property type="entry name" value="bsu32300-like"/>
    <property type="match status" value="1"/>
</dbReference>
<dbReference type="RefSeq" id="WP_349300163.1">
    <property type="nucleotide sequence ID" value="NZ_JBEDNQ010000009.1"/>
</dbReference>
<dbReference type="InterPro" id="IPR008201">
    <property type="entry name" value="HepT-like"/>
</dbReference>
<name>A0ABV1KF51_9PSEU</name>
<dbReference type="EMBL" id="JBEDNQ010000009">
    <property type="protein sequence ID" value="MEQ3553096.1"/>
    <property type="molecule type" value="Genomic_DNA"/>
</dbReference>
<dbReference type="Proteomes" id="UP001494902">
    <property type="component" value="Unassembled WGS sequence"/>
</dbReference>
<keyword evidence="6" id="KW-1185">Reference proteome</keyword>
<keyword evidence="1" id="KW-1277">Toxin-antitoxin system</keyword>
<evidence type="ECO:0000256" key="2">
    <source>
        <dbReference type="ARBA" id="ARBA00022722"/>
    </source>
</evidence>
<comment type="caution">
    <text evidence="5">The sequence shown here is derived from an EMBL/GenBank/DDBJ whole genome shotgun (WGS) entry which is preliminary data.</text>
</comment>
<protein>
    <submittedName>
        <fullName evidence="5">DUF86 domain-containing protein</fullName>
    </submittedName>
</protein>
<sequence length="146" mass="15965">MVDPLRFRALLDRLGTEIVALRRLSRRDAAELLADEDVLAAIKYRFVVAIEACIAAGRHLVAAGGLRTPRDYADVFTVLGEAGMLPARLVSDLREIARFRNLLVHGYAAVEDDRVVQILHTRLDDLEKVRAALAAAAGRGGPEPAR</sequence>
<dbReference type="NCBIfam" id="NF047751">
    <property type="entry name" value="HepT_toxin"/>
    <property type="match status" value="1"/>
</dbReference>
<organism evidence="5 6">
    <name type="scientific">Pseudonocardia nematodicida</name>
    <dbReference type="NCBI Taxonomy" id="1206997"/>
    <lineage>
        <taxon>Bacteria</taxon>
        <taxon>Bacillati</taxon>
        <taxon>Actinomycetota</taxon>
        <taxon>Actinomycetes</taxon>
        <taxon>Pseudonocardiales</taxon>
        <taxon>Pseudonocardiaceae</taxon>
        <taxon>Pseudonocardia</taxon>
    </lineage>
</organism>
<keyword evidence="3" id="KW-0378">Hydrolase</keyword>
<dbReference type="InterPro" id="IPR052379">
    <property type="entry name" value="Type_VII_TA_RNase"/>
</dbReference>
<dbReference type="PANTHER" id="PTHR33397">
    <property type="entry name" value="UPF0331 PROTEIN YUTE"/>
    <property type="match status" value="1"/>
</dbReference>
<keyword evidence="2" id="KW-0540">Nuclease</keyword>
<proteinExistence type="inferred from homology"/>
<comment type="similarity">
    <text evidence="4">Belongs to the HepT RNase toxin family.</text>
</comment>
<reference evidence="5 6" key="1">
    <citation type="submission" date="2024-03" db="EMBL/GenBank/DDBJ databases">
        <title>Draft genome sequence of Pseudonocardia nematodicida JCM 31783.</title>
        <authorList>
            <person name="Butdee W."/>
            <person name="Duangmal K."/>
        </authorList>
    </citation>
    <scope>NUCLEOTIDE SEQUENCE [LARGE SCALE GENOMIC DNA]</scope>
    <source>
        <strain evidence="5 6">JCM 31783</strain>
    </source>
</reference>
<dbReference type="InterPro" id="IPR037038">
    <property type="entry name" value="HepT-like_sf"/>
</dbReference>
<evidence type="ECO:0000256" key="4">
    <source>
        <dbReference type="ARBA" id="ARBA00024207"/>
    </source>
</evidence>